<evidence type="ECO:0000256" key="9">
    <source>
        <dbReference type="RuleBase" id="RU363034"/>
    </source>
</evidence>
<dbReference type="PRINTS" id="PR00722">
    <property type="entry name" value="CHYMOTRYPSIN"/>
</dbReference>
<dbReference type="KEGG" id="dan:6507510"/>
<feature type="domain" description="Peptidase S1" evidence="11">
    <location>
        <begin position="30"/>
        <end position="263"/>
    </location>
</feature>
<dbReference type="PANTHER" id="PTHR24276">
    <property type="entry name" value="POLYSERASE-RELATED"/>
    <property type="match status" value="1"/>
</dbReference>
<dbReference type="InParanoid" id="B3MUJ3"/>
<dbReference type="Pfam" id="PF00089">
    <property type="entry name" value="Trypsin"/>
    <property type="match status" value="1"/>
</dbReference>
<dbReference type="Gene3D" id="2.40.10.10">
    <property type="entry name" value="Trypsin-like serine proteases"/>
    <property type="match status" value="1"/>
</dbReference>
<dbReference type="InterPro" id="IPR001254">
    <property type="entry name" value="Trypsin_dom"/>
</dbReference>
<dbReference type="PANTHER" id="PTHR24276:SF95">
    <property type="entry name" value="PEPTIDASE S1 DOMAIN-CONTAINING PROTEIN"/>
    <property type="match status" value="1"/>
</dbReference>
<dbReference type="InterPro" id="IPR018114">
    <property type="entry name" value="TRYPSIN_HIS"/>
</dbReference>
<reference evidence="12 13" key="1">
    <citation type="journal article" date="2007" name="Nature">
        <title>Evolution of genes and genomes on the Drosophila phylogeny.</title>
        <authorList>
            <consortium name="Drosophila 12 Genomes Consortium"/>
            <person name="Clark A.G."/>
            <person name="Eisen M.B."/>
            <person name="Smith D.R."/>
            <person name="Bergman C.M."/>
            <person name="Oliver B."/>
            <person name="Markow T.A."/>
            <person name="Kaufman T.C."/>
            <person name="Kellis M."/>
            <person name="Gelbart W."/>
            <person name="Iyer V.N."/>
            <person name="Pollard D.A."/>
            <person name="Sackton T.B."/>
            <person name="Larracuente A.M."/>
            <person name="Singh N.D."/>
            <person name="Abad J.P."/>
            <person name="Abt D.N."/>
            <person name="Adryan B."/>
            <person name="Aguade M."/>
            <person name="Akashi H."/>
            <person name="Anderson W.W."/>
            <person name="Aquadro C.F."/>
            <person name="Ardell D.H."/>
            <person name="Arguello R."/>
            <person name="Artieri C.G."/>
            <person name="Barbash D.A."/>
            <person name="Barker D."/>
            <person name="Barsanti P."/>
            <person name="Batterham P."/>
            <person name="Batzoglou S."/>
            <person name="Begun D."/>
            <person name="Bhutkar A."/>
            <person name="Blanco E."/>
            <person name="Bosak S.A."/>
            <person name="Bradley R.K."/>
            <person name="Brand A.D."/>
            <person name="Brent M.R."/>
            <person name="Brooks A.N."/>
            <person name="Brown R.H."/>
            <person name="Butlin R.K."/>
            <person name="Caggese C."/>
            <person name="Calvi B.R."/>
            <person name="Bernardo de Carvalho A."/>
            <person name="Caspi A."/>
            <person name="Castrezana S."/>
            <person name="Celniker S.E."/>
            <person name="Chang J.L."/>
            <person name="Chapple C."/>
            <person name="Chatterji S."/>
            <person name="Chinwalla A."/>
            <person name="Civetta A."/>
            <person name="Clifton S.W."/>
            <person name="Comeron J.M."/>
            <person name="Costello J.C."/>
            <person name="Coyne J.A."/>
            <person name="Daub J."/>
            <person name="David R.G."/>
            <person name="Delcher A.L."/>
            <person name="Delehaunty K."/>
            <person name="Do C.B."/>
            <person name="Ebling H."/>
            <person name="Edwards K."/>
            <person name="Eickbush T."/>
            <person name="Evans J.D."/>
            <person name="Filipski A."/>
            <person name="Findeiss S."/>
            <person name="Freyhult E."/>
            <person name="Fulton L."/>
            <person name="Fulton R."/>
            <person name="Garcia A.C."/>
            <person name="Gardiner A."/>
            <person name="Garfield D.A."/>
            <person name="Garvin B.E."/>
            <person name="Gibson G."/>
            <person name="Gilbert D."/>
            <person name="Gnerre S."/>
            <person name="Godfrey J."/>
            <person name="Good R."/>
            <person name="Gotea V."/>
            <person name="Gravely B."/>
            <person name="Greenberg A.J."/>
            <person name="Griffiths-Jones S."/>
            <person name="Gross S."/>
            <person name="Guigo R."/>
            <person name="Gustafson E.A."/>
            <person name="Haerty W."/>
            <person name="Hahn M.W."/>
            <person name="Halligan D.L."/>
            <person name="Halpern A.L."/>
            <person name="Halter G.M."/>
            <person name="Han M.V."/>
            <person name="Heger A."/>
            <person name="Hillier L."/>
            <person name="Hinrichs A.S."/>
            <person name="Holmes I."/>
            <person name="Hoskins R.A."/>
            <person name="Hubisz M.J."/>
            <person name="Hultmark D."/>
            <person name="Huntley M.A."/>
            <person name="Jaffe D.B."/>
            <person name="Jagadeeshan S."/>
            <person name="Jeck W.R."/>
            <person name="Johnson J."/>
            <person name="Jones C.D."/>
            <person name="Jordan W.C."/>
            <person name="Karpen G.H."/>
            <person name="Kataoka E."/>
            <person name="Keightley P.D."/>
            <person name="Kheradpour P."/>
            <person name="Kirkness E.F."/>
            <person name="Koerich L.B."/>
            <person name="Kristiansen K."/>
            <person name="Kudrna D."/>
            <person name="Kulathinal R.J."/>
            <person name="Kumar S."/>
            <person name="Kwok R."/>
            <person name="Lander E."/>
            <person name="Langley C.H."/>
            <person name="Lapoint R."/>
            <person name="Lazzaro B.P."/>
            <person name="Lee S.J."/>
            <person name="Levesque L."/>
            <person name="Li R."/>
            <person name="Lin C.F."/>
            <person name="Lin M.F."/>
            <person name="Lindblad-Toh K."/>
            <person name="Llopart A."/>
            <person name="Long M."/>
            <person name="Low L."/>
            <person name="Lozovsky E."/>
            <person name="Lu J."/>
            <person name="Luo M."/>
            <person name="Machado C.A."/>
            <person name="Makalowski W."/>
            <person name="Marzo M."/>
            <person name="Matsuda M."/>
            <person name="Matzkin L."/>
            <person name="McAllister B."/>
            <person name="McBride C.S."/>
            <person name="McKernan B."/>
            <person name="McKernan K."/>
            <person name="Mendez-Lago M."/>
            <person name="Minx P."/>
            <person name="Mollenhauer M.U."/>
            <person name="Montooth K."/>
            <person name="Mount S.M."/>
            <person name="Mu X."/>
            <person name="Myers E."/>
            <person name="Negre B."/>
            <person name="Newfeld S."/>
            <person name="Nielsen R."/>
            <person name="Noor M.A."/>
            <person name="O'Grady P."/>
            <person name="Pachter L."/>
            <person name="Papaceit M."/>
            <person name="Parisi M.J."/>
            <person name="Parisi M."/>
            <person name="Parts L."/>
            <person name="Pedersen J.S."/>
            <person name="Pesole G."/>
            <person name="Phillippy A.M."/>
            <person name="Ponting C.P."/>
            <person name="Pop M."/>
            <person name="Porcelli D."/>
            <person name="Powell J.R."/>
            <person name="Prohaska S."/>
            <person name="Pruitt K."/>
            <person name="Puig M."/>
            <person name="Quesneville H."/>
            <person name="Ram K.R."/>
            <person name="Rand D."/>
            <person name="Rasmussen M.D."/>
            <person name="Reed L.K."/>
            <person name="Reenan R."/>
            <person name="Reily A."/>
            <person name="Remington K.A."/>
            <person name="Rieger T.T."/>
            <person name="Ritchie M.G."/>
            <person name="Robin C."/>
            <person name="Rogers Y.H."/>
            <person name="Rohde C."/>
            <person name="Rozas J."/>
            <person name="Rubenfield M.J."/>
            <person name="Ruiz A."/>
            <person name="Russo S."/>
            <person name="Salzberg S.L."/>
            <person name="Sanchez-Gracia A."/>
            <person name="Saranga D.J."/>
            <person name="Sato H."/>
            <person name="Schaeffer S.W."/>
            <person name="Schatz M.C."/>
            <person name="Schlenke T."/>
            <person name="Schwartz R."/>
            <person name="Segarra C."/>
            <person name="Singh R.S."/>
            <person name="Sirot L."/>
            <person name="Sirota M."/>
            <person name="Sisneros N.B."/>
            <person name="Smith C.D."/>
            <person name="Smith T.F."/>
            <person name="Spieth J."/>
            <person name="Stage D.E."/>
            <person name="Stark A."/>
            <person name="Stephan W."/>
            <person name="Strausberg R.L."/>
            <person name="Strempel S."/>
            <person name="Sturgill D."/>
            <person name="Sutton G."/>
            <person name="Sutton G.G."/>
            <person name="Tao W."/>
            <person name="Teichmann S."/>
            <person name="Tobari Y.N."/>
            <person name="Tomimura Y."/>
            <person name="Tsolas J.M."/>
            <person name="Valente V.L."/>
            <person name="Venter E."/>
            <person name="Venter J.C."/>
            <person name="Vicario S."/>
            <person name="Vieira F.G."/>
            <person name="Vilella A.J."/>
            <person name="Villasante A."/>
            <person name="Walenz B."/>
            <person name="Wang J."/>
            <person name="Wasserman M."/>
            <person name="Watts T."/>
            <person name="Wilson D."/>
            <person name="Wilson R.K."/>
            <person name="Wing R.A."/>
            <person name="Wolfner M.F."/>
            <person name="Wong A."/>
            <person name="Wong G.K."/>
            <person name="Wu C.I."/>
            <person name="Wu G."/>
            <person name="Yamamoto D."/>
            <person name="Yang H.P."/>
            <person name="Yang S.P."/>
            <person name="Yorke J.A."/>
            <person name="Yoshida K."/>
            <person name="Zdobnov E."/>
            <person name="Zhang P."/>
            <person name="Zhang Y."/>
            <person name="Zimin A.V."/>
            <person name="Baldwin J."/>
            <person name="Abdouelleil A."/>
            <person name="Abdulkadir J."/>
            <person name="Abebe A."/>
            <person name="Abera B."/>
            <person name="Abreu J."/>
            <person name="Acer S.C."/>
            <person name="Aftuck L."/>
            <person name="Alexander A."/>
            <person name="An P."/>
            <person name="Anderson E."/>
            <person name="Anderson S."/>
            <person name="Arachi H."/>
            <person name="Azer M."/>
            <person name="Bachantsang P."/>
            <person name="Barry A."/>
            <person name="Bayul T."/>
            <person name="Berlin A."/>
            <person name="Bessette D."/>
            <person name="Bloom T."/>
            <person name="Blye J."/>
            <person name="Boguslavskiy L."/>
            <person name="Bonnet C."/>
            <person name="Boukhgalter B."/>
            <person name="Bourzgui I."/>
            <person name="Brown A."/>
            <person name="Cahill P."/>
            <person name="Channer S."/>
            <person name="Cheshatsang Y."/>
            <person name="Chuda L."/>
            <person name="Citroen M."/>
            <person name="Collymore A."/>
            <person name="Cooke P."/>
            <person name="Costello M."/>
            <person name="D'Aco K."/>
            <person name="Daza R."/>
            <person name="De Haan G."/>
            <person name="DeGray S."/>
            <person name="DeMaso C."/>
            <person name="Dhargay N."/>
            <person name="Dooley K."/>
            <person name="Dooley E."/>
            <person name="Doricent M."/>
            <person name="Dorje P."/>
            <person name="Dorjee K."/>
            <person name="Dupes A."/>
            <person name="Elong R."/>
            <person name="Falk J."/>
            <person name="Farina A."/>
            <person name="Faro S."/>
            <person name="Ferguson D."/>
            <person name="Fisher S."/>
            <person name="Foley C.D."/>
            <person name="Franke A."/>
            <person name="Friedrich D."/>
            <person name="Gadbois L."/>
            <person name="Gearin G."/>
            <person name="Gearin C.R."/>
            <person name="Giannoukos G."/>
            <person name="Goode T."/>
            <person name="Graham J."/>
            <person name="Grandbois E."/>
            <person name="Grewal S."/>
            <person name="Gyaltsen K."/>
            <person name="Hafez N."/>
            <person name="Hagos B."/>
            <person name="Hall J."/>
            <person name="Henson C."/>
            <person name="Hollinger A."/>
            <person name="Honan T."/>
            <person name="Huard M.D."/>
            <person name="Hughes L."/>
            <person name="Hurhula B."/>
            <person name="Husby M.E."/>
            <person name="Kamat A."/>
            <person name="Kanga B."/>
            <person name="Kashin S."/>
            <person name="Khazanovich D."/>
            <person name="Kisner P."/>
            <person name="Lance K."/>
            <person name="Lara M."/>
            <person name="Lee W."/>
            <person name="Lennon N."/>
            <person name="Letendre F."/>
            <person name="LeVine R."/>
            <person name="Lipovsky A."/>
            <person name="Liu X."/>
            <person name="Liu J."/>
            <person name="Liu S."/>
            <person name="Lokyitsang T."/>
            <person name="Lokyitsang Y."/>
            <person name="Lubonja R."/>
            <person name="Lui A."/>
            <person name="MacDonald P."/>
            <person name="Magnisalis V."/>
            <person name="Maru K."/>
            <person name="Matthews C."/>
            <person name="McCusker W."/>
            <person name="McDonough S."/>
            <person name="Mehta T."/>
            <person name="Meldrim J."/>
            <person name="Meneus L."/>
            <person name="Mihai O."/>
            <person name="Mihalev A."/>
            <person name="Mihova T."/>
            <person name="Mittelman R."/>
            <person name="Mlenga V."/>
            <person name="Montmayeur A."/>
            <person name="Mulrain L."/>
            <person name="Navidi A."/>
            <person name="Naylor J."/>
            <person name="Negash T."/>
            <person name="Nguyen T."/>
            <person name="Nguyen N."/>
            <person name="Nicol R."/>
            <person name="Norbu C."/>
            <person name="Norbu N."/>
            <person name="Novod N."/>
            <person name="O'Neill B."/>
            <person name="Osman S."/>
            <person name="Markiewicz E."/>
            <person name="Oyono O.L."/>
            <person name="Patti C."/>
            <person name="Phunkhang P."/>
            <person name="Pierre F."/>
            <person name="Priest M."/>
            <person name="Raghuraman S."/>
            <person name="Rege F."/>
            <person name="Reyes R."/>
            <person name="Rise C."/>
            <person name="Rogov P."/>
            <person name="Ross K."/>
            <person name="Ryan E."/>
            <person name="Settipalli S."/>
            <person name="Shea T."/>
            <person name="Sherpa N."/>
            <person name="Shi L."/>
            <person name="Shih D."/>
            <person name="Sparrow T."/>
            <person name="Spaulding J."/>
            <person name="Stalker J."/>
            <person name="Stange-Thomann N."/>
            <person name="Stavropoulos S."/>
            <person name="Stone C."/>
            <person name="Strader C."/>
            <person name="Tesfaye S."/>
            <person name="Thomson T."/>
            <person name="Thoulutsang Y."/>
            <person name="Thoulutsang D."/>
            <person name="Topham K."/>
            <person name="Topping I."/>
            <person name="Tsamla T."/>
            <person name="Vassiliev H."/>
            <person name="Vo A."/>
            <person name="Wangchuk T."/>
            <person name="Wangdi T."/>
            <person name="Weiand M."/>
            <person name="Wilkinson J."/>
            <person name="Wilson A."/>
            <person name="Yadav S."/>
            <person name="Young G."/>
            <person name="Yu Q."/>
            <person name="Zembek L."/>
            <person name="Zhong D."/>
            <person name="Zimmer A."/>
            <person name="Zwirko Z."/>
            <person name="Jaffe D.B."/>
            <person name="Alvarez P."/>
            <person name="Brockman W."/>
            <person name="Butler J."/>
            <person name="Chin C."/>
            <person name="Gnerre S."/>
            <person name="Grabherr M."/>
            <person name="Kleber M."/>
            <person name="Mauceli E."/>
            <person name="MacCallum I."/>
        </authorList>
    </citation>
    <scope>NUCLEOTIDE SEQUENCE [LARGE SCALE GENOMIC DNA]</scope>
    <source>
        <strain evidence="13">Tucson 14024-0371.13</strain>
    </source>
</reference>
<dbReference type="GeneID" id="6507510"/>
<evidence type="ECO:0000256" key="6">
    <source>
        <dbReference type="ARBA" id="ARBA00022825"/>
    </source>
</evidence>
<dbReference type="AlphaFoldDB" id="B3MUJ3"/>
<dbReference type="FunFam" id="2.40.10.10:FF:000068">
    <property type="entry name" value="transmembrane protease serine 2"/>
    <property type="match status" value="1"/>
</dbReference>
<keyword evidence="8" id="KW-1015">Disulfide bond</keyword>
<dbReference type="InterPro" id="IPR043504">
    <property type="entry name" value="Peptidase_S1_PA_chymotrypsin"/>
</dbReference>
<feature type="signal peptide" evidence="10">
    <location>
        <begin position="1"/>
        <end position="17"/>
    </location>
</feature>
<name>B3MUJ3_DROAN</name>
<accession>B3MUJ3</accession>
<dbReference type="eggNOG" id="KOG3627">
    <property type="taxonomic scope" value="Eukaryota"/>
</dbReference>
<dbReference type="SMART" id="SM00020">
    <property type="entry name" value="Tryp_SPc"/>
    <property type="match status" value="1"/>
</dbReference>
<dbReference type="OrthoDB" id="10061449at2759"/>
<proteinExistence type="inferred from homology"/>
<dbReference type="GO" id="GO:0004252">
    <property type="term" value="F:serine-type endopeptidase activity"/>
    <property type="evidence" value="ECO:0007669"/>
    <property type="project" value="InterPro"/>
</dbReference>
<dbReference type="STRING" id="7217.B3MUJ3"/>
<dbReference type="GO" id="GO:0006508">
    <property type="term" value="P:proteolysis"/>
    <property type="evidence" value="ECO:0007669"/>
    <property type="project" value="UniProtKB-KW"/>
</dbReference>
<dbReference type="SUPFAM" id="SSF50494">
    <property type="entry name" value="Trypsin-like serine proteases"/>
    <property type="match status" value="1"/>
</dbReference>
<evidence type="ECO:0000256" key="1">
    <source>
        <dbReference type="ARBA" id="ARBA00004239"/>
    </source>
</evidence>
<evidence type="ECO:0000256" key="5">
    <source>
        <dbReference type="ARBA" id="ARBA00022801"/>
    </source>
</evidence>
<dbReference type="GO" id="GO:0005576">
    <property type="term" value="C:extracellular region"/>
    <property type="evidence" value="ECO:0007669"/>
    <property type="project" value="UniProtKB-SubCell"/>
</dbReference>
<evidence type="ECO:0000313" key="13">
    <source>
        <dbReference type="Proteomes" id="UP000007801"/>
    </source>
</evidence>
<dbReference type="InterPro" id="IPR009003">
    <property type="entry name" value="Peptidase_S1_PA"/>
</dbReference>
<evidence type="ECO:0000313" key="12">
    <source>
        <dbReference type="EMBL" id="EDV33522.1"/>
    </source>
</evidence>
<dbReference type="FunFam" id="2.40.10.10:FF:000036">
    <property type="entry name" value="Trypsin beta"/>
    <property type="match status" value="1"/>
</dbReference>
<dbReference type="MEROPS" id="S01.B67"/>
<protein>
    <recommendedName>
        <fullName evidence="11">Peptidase S1 domain-containing protein</fullName>
    </recommendedName>
</protein>
<dbReference type="PROSITE" id="PS50240">
    <property type="entry name" value="TRYPSIN_DOM"/>
    <property type="match status" value="1"/>
</dbReference>
<keyword evidence="6 9" id="KW-0720">Serine protease</keyword>
<feature type="chain" id="PRO_5002793915" description="Peptidase S1 domain-containing protein" evidence="10">
    <location>
        <begin position="18"/>
        <end position="267"/>
    </location>
</feature>
<keyword evidence="4 10" id="KW-0732">Signal</keyword>
<dbReference type="PROSITE" id="PS00134">
    <property type="entry name" value="TRYPSIN_HIS"/>
    <property type="match status" value="1"/>
</dbReference>
<dbReference type="InterPro" id="IPR001314">
    <property type="entry name" value="Peptidase_S1A"/>
</dbReference>
<keyword evidence="13" id="KW-1185">Reference proteome</keyword>
<evidence type="ECO:0000256" key="4">
    <source>
        <dbReference type="ARBA" id="ARBA00022729"/>
    </source>
</evidence>
<evidence type="ECO:0000259" key="11">
    <source>
        <dbReference type="PROSITE" id="PS50240"/>
    </source>
</evidence>
<keyword evidence="7" id="KW-0865">Zymogen</keyword>
<gene>
    <name evidence="12" type="primary">Dana\GF24882</name>
    <name evidence="12" type="synonym">dana_GLEANR_957</name>
    <name evidence="12" type="ORF">GF24882</name>
</gene>
<dbReference type="InterPro" id="IPR033116">
    <property type="entry name" value="TRYPSIN_SER"/>
</dbReference>
<evidence type="ECO:0000256" key="8">
    <source>
        <dbReference type="ARBA" id="ARBA00023157"/>
    </source>
</evidence>
<dbReference type="HOGENOM" id="CLU_006842_7_6_1"/>
<evidence type="ECO:0000256" key="10">
    <source>
        <dbReference type="SAM" id="SignalP"/>
    </source>
</evidence>
<comment type="similarity">
    <text evidence="2">Belongs to the peptidase S1 family.</text>
</comment>
<sequence>MRQFVVLLALAVATVTGSLIPQPGFPEGRVINGEAAKVGEAPFIVSLQTPQGSHFCGGSLIAEDRVLTAGHCMTSSHFLVVGGVNDRTDQSNAQVRVVSNSSQYVVHKQYSGSVGPYDIAMIHLDEPFNLNAVARDGSYPMAAIDLPSKNYQGTGDGTLYGWGRDYWGAVPLVLQKLDTDIVDSKTCADELPSNSKLHETNVCSHIKGKPDGACNGDSGGPMVQGNTLVGIVSWGYTPCATTTYPSVYTDVGCYIDWIAEQSAKFRS</sequence>
<evidence type="ECO:0000256" key="2">
    <source>
        <dbReference type="ARBA" id="ARBA00007664"/>
    </source>
</evidence>
<evidence type="ECO:0000256" key="3">
    <source>
        <dbReference type="ARBA" id="ARBA00022670"/>
    </source>
</evidence>
<dbReference type="OMA" id="HENYGGG"/>
<dbReference type="Proteomes" id="UP000007801">
    <property type="component" value="Unassembled WGS sequence"/>
</dbReference>
<dbReference type="EMBL" id="CH902624">
    <property type="protein sequence ID" value="EDV33522.1"/>
    <property type="molecule type" value="Genomic_DNA"/>
</dbReference>
<evidence type="ECO:0000256" key="7">
    <source>
        <dbReference type="ARBA" id="ARBA00023145"/>
    </source>
</evidence>
<dbReference type="PROSITE" id="PS00135">
    <property type="entry name" value="TRYPSIN_SER"/>
    <property type="match status" value="1"/>
</dbReference>
<comment type="subcellular location">
    <subcellularLocation>
        <location evidence="1">Secreted</location>
        <location evidence="1">Extracellular space</location>
    </subcellularLocation>
</comment>
<dbReference type="InterPro" id="IPR050430">
    <property type="entry name" value="Peptidase_S1"/>
</dbReference>
<dbReference type="CDD" id="cd00190">
    <property type="entry name" value="Tryp_SPc"/>
    <property type="match status" value="1"/>
</dbReference>
<organism evidence="12 13">
    <name type="scientific">Drosophila ananassae</name>
    <name type="common">Fruit fly</name>
    <dbReference type="NCBI Taxonomy" id="7217"/>
    <lineage>
        <taxon>Eukaryota</taxon>
        <taxon>Metazoa</taxon>
        <taxon>Ecdysozoa</taxon>
        <taxon>Arthropoda</taxon>
        <taxon>Hexapoda</taxon>
        <taxon>Insecta</taxon>
        <taxon>Pterygota</taxon>
        <taxon>Neoptera</taxon>
        <taxon>Endopterygota</taxon>
        <taxon>Diptera</taxon>
        <taxon>Brachycera</taxon>
        <taxon>Muscomorpha</taxon>
        <taxon>Ephydroidea</taxon>
        <taxon>Drosophilidae</taxon>
        <taxon>Drosophila</taxon>
        <taxon>Sophophora</taxon>
    </lineage>
</organism>
<dbReference type="PhylomeDB" id="B3MUJ3"/>
<keyword evidence="3 9" id="KW-0645">Protease</keyword>
<keyword evidence="5 9" id="KW-0378">Hydrolase</keyword>